<proteinExistence type="predicted"/>
<evidence type="ECO:0000256" key="1">
    <source>
        <dbReference type="SAM" id="MobiDB-lite"/>
    </source>
</evidence>
<keyword evidence="3" id="KW-1185">Reference proteome</keyword>
<feature type="compositionally biased region" description="Polar residues" evidence="1">
    <location>
        <begin position="42"/>
        <end position="53"/>
    </location>
</feature>
<dbReference type="EMBL" id="BSYO01000034">
    <property type="protein sequence ID" value="GMH28425.1"/>
    <property type="molecule type" value="Genomic_DNA"/>
</dbReference>
<protein>
    <submittedName>
        <fullName evidence="2">Uncharacterized protein</fullName>
    </submittedName>
</protein>
<evidence type="ECO:0000313" key="2">
    <source>
        <dbReference type="EMBL" id="GMH28425.1"/>
    </source>
</evidence>
<dbReference type="Proteomes" id="UP001279734">
    <property type="component" value="Unassembled WGS sequence"/>
</dbReference>
<feature type="region of interest" description="Disordered" evidence="1">
    <location>
        <begin position="17"/>
        <end position="54"/>
    </location>
</feature>
<organism evidence="2 3">
    <name type="scientific">Nepenthes gracilis</name>
    <name type="common">Slender pitcher plant</name>
    <dbReference type="NCBI Taxonomy" id="150966"/>
    <lineage>
        <taxon>Eukaryota</taxon>
        <taxon>Viridiplantae</taxon>
        <taxon>Streptophyta</taxon>
        <taxon>Embryophyta</taxon>
        <taxon>Tracheophyta</taxon>
        <taxon>Spermatophyta</taxon>
        <taxon>Magnoliopsida</taxon>
        <taxon>eudicotyledons</taxon>
        <taxon>Gunneridae</taxon>
        <taxon>Pentapetalae</taxon>
        <taxon>Caryophyllales</taxon>
        <taxon>Nepenthaceae</taxon>
        <taxon>Nepenthes</taxon>
    </lineage>
</organism>
<feature type="compositionally biased region" description="Basic and acidic residues" evidence="1">
    <location>
        <begin position="17"/>
        <end position="31"/>
    </location>
</feature>
<comment type="caution">
    <text evidence="2">The sequence shown here is derived from an EMBL/GenBank/DDBJ whole genome shotgun (WGS) entry which is preliminary data.</text>
</comment>
<name>A0AAD3Y5M6_NEPGR</name>
<dbReference type="AlphaFoldDB" id="A0AAD3Y5M6"/>
<sequence length="76" mass="8409">MKDEFGVSTAVLAVMKNWKEGSESGQERNDEVGTSWKPQKHGQGNLQSRTNRGSCRHLRDVSLSKTADQVMVSCPC</sequence>
<reference evidence="2" key="1">
    <citation type="submission" date="2023-05" db="EMBL/GenBank/DDBJ databases">
        <title>Nepenthes gracilis genome sequencing.</title>
        <authorList>
            <person name="Fukushima K."/>
        </authorList>
    </citation>
    <scope>NUCLEOTIDE SEQUENCE</scope>
    <source>
        <strain evidence="2">SING2019-196</strain>
    </source>
</reference>
<evidence type="ECO:0000313" key="3">
    <source>
        <dbReference type="Proteomes" id="UP001279734"/>
    </source>
</evidence>
<accession>A0AAD3Y5M6</accession>
<gene>
    <name evidence="2" type="ORF">Nepgr_030268</name>
</gene>